<name>A0A395HPH7_ASPHC</name>
<proteinExistence type="predicted"/>
<dbReference type="EMBL" id="KZ824303">
    <property type="protein sequence ID" value="RAL09526.1"/>
    <property type="molecule type" value="Genomic_DNA"/>
</dbReference>
<keyword evidence="2" id="KW-1185">Reference proteome</keyword>
<gene>
    <name evidence="1" type="ORF">BO97DRAFT_472386</name>
</gene>
<protein>
    <submittedName>
        <fullName evidence="1">Uncharacterized protein</fullName>
    </submittedName>
</protein>
<dbReference type="GeneID" id="37204416"/>
<dbReference type="Proteomes" id="UP000248961">
    <property type="component" value="Unassembled WGS sequence"/>
</dbReference>
<organism evidence="1 2">
    <name type="scientific">Aspergillus homomorphus (strain CBS 101889)</name>
    <dbReference type="NCBI Taxonomy" id="1450537"/>
    <lineage>
        <taxon>Eukaryota</taxon>
        <taxon>Fungi</taxon>
        <taxon>Dikarya</taxon>
        <taxon>Ascomycota</taxon>
        <taxon>Pezizomycotina</taxon>
        <taxon>Eurotiomycetes</taxon>
        <taxon>Eurotiomycetidae</taxon>
        <taxon>Eurotiales</taxon>
        <taxon>Aspergillaceae</taxon>
        <taxon>Aspergillus</taxon>
        <taxon>Aspergillus subgen. Circumdati</taxon>
    </lineage>
</organism>
<reference evidence="1 2" key="1">
    <citation type="submission" date="2018-02" db="EMBL/GenBank/DDBJ databases">
        <title>The genomes of Aspergillus section Nigri reveals drivers in fungal speciation.</title>
        <authorList>
            <consortium name="DOE Joint Genome Institute"/>
            <person name="Vesth T.C."/>
            <person name="Nybo J."/>
            <person name="Theobald S."/>
            <person name="Brandl J."/>
            <person name="Frisvad J.C."/>
            <person name="Nielsen K.F."/>
            <person name="Lyhne E.K."/>
            <person name="Kogle M.E."/>
            <person name="Kuo A."/>
            <person name="Riley R."/>
            <person name="Clum A."/>
            <person name="Nolan M."/>
            <person name="Lipzen A."/>
            <person name="Salamov A."/>
            <person name="Henrissat B."/>
            <person name="Wiebenga A."/>
            <person name="De vries R.P."/>
            <person name="Grigoriev I.V."/>
            <person name="Mortensen U.H."/>
            <person name="Andersen M.R."/>
            <person name="Baker S.E."/>
        </authorList>
    </citation>
    <scope>NUCLEOTIDE SEQUENCE [LARGE SCALE GENOMIC DNA]</scope>
    <source>
        <strain evidence="1 2">CBS 101889</strain>
    </source>
</reference>
<evidence type="ECO:0000313" key="2">
    <source>
        <dbReference type="Proteomes" id="UP000248961"/>
    </source>
</evidence>
<dbReference type="OrthoDB" id="5273928at2759"/>
<sequence>MHICGVVDRGSGQVYMESSKEISLAPSKGASWVHETPFLPEGWEETNAIGAPTLRHAAMRQALSDQRNLRPELFKSVHWRVAKYLWDCLGKCKKQTAYAWKLFATAYPEEFRKVAPHRAMKVESPLMSIQDYLGLVKCESLSWGATLTLAATQVRTPDLVGLANIPNLVALEIATPMLYEGVQEEGEVPMVNLDDRIVRSWSELAQNSKGFANLRVLMLQFQHRISRAALRYFHDFPALQFLVLNHCSVLPVDAVAGFELEGWAVVDMDEVPKTLHSIYQKTLEIDDAEQTSFPLDARIFSLQVGQRTHKVLRASSRQFYRTVCLRRVKAYAERPAKKLKTAPKPLPAGPKRAVMRERKLKDLGGLLQDFL</sequence>
<dbReference type="AlphaFoldDB" id="A0A395HPH7"/>
<dbReference type="RefSeq" id="XP_025548680.1">
    <property type="nucleotide sequence ID" value="XM_025700127.1"/>
</dbReference>
<dbReference type="VEuPathDB" id="FungiDB:BO97DRAFT_472386"/>
<accession>A0A395HPH7</accession>
<evidence type="ECO:0000313" key="1">
    <source>
        <dbReference type="EMBL" id="RAL09526.1"/>
    </source>
</evidence>